<sequence length="84" mass="10021">MQFDRNDENYVYDLVGKNIRKYRKLKGWTQAELAEKSTYSKQFISNIENNVHQTFSLGTLWHLSLVLNVELYKLCMEEEETSKI</sequence>
<accession>A0A9D0ZS97</accession>
<dbReference type="GO" id="GO:0003700">
    <property type="term" value="F:DNA-binding transcription factor activity"/>
    <property type="evidence" value="ECO:0007669"/>
    <property type="project" value="TreeGrafter"/>
</dbReference>
<dbReference type="GO" id="GO:0005829">
    <property type="term" value="C:cytosol"/>
    <property type="evidence" value="ECO:0007669"/>
    <property type="project" value="TreeGrafter"/>
</dbReference>
<dbReference type="InterPro" id="IPR050807">
    <property type="entry name" value="TransReg_Diox_bact_type"/>
</dbReference>
<dbReference type="EMBL" id="DVFV01000054">
    <property type="protein sequence ID" value="HIQ90567.1"/>
    <property type="molecule type" value="Genomic_DNA"/>
</dbReference>
<evidence type="ECO:0000256" key="3">
    <source>
        <dbReference type="ARBA" id="ARBA00023163"/>
    </source>
</evidence>
<dbReference type="Gene3D" id="1.10.260.40">
    <property type="entry name" value="lambda repressor-like DNA-binding domains"/>
    <property type="match status" value="1"/>
</dbReference>
<name>A0A9D0ZS97_9FIRM</name>
<gene>
    <name evidence="5" type="ORF">IAB27_02920</name>
</gene>
<dbReference type="CDD" id="cd00093">
    <property type="entry name" value="HTH_XRE"/>
    <property type="match status" value="1"/>
</dbReference>
<dbReference type="PROSITE" id="PS50943">
    <property type="entry name" value="HTH_CROC1"/>
    <property type="match status" value="1"/>
</dbReference>
<reference evidence="5" key="1">
    <citation type="submission" date="2020-10" db="EMBL/GenBank/DDBJ databases">
        <authorList>
            <person name="Gilroy R."/>
        </authorList>
    </citation>
    <scope>NUCLEOTIDE SEQUENCE</scope>
    <source>
        <strain evidence="5">CHK147-3167</strain>
    </source>
</reference>
<evidence type="ECO:0000313" key="5">
    <source>
        <dbReference type="EMBL" id="HIQ90567.1"/>
    </source>
</evidence>
<evidence type="ECO:0000256" key="1">
    <source>
        <dbReference type="ARBA" id="ARBA00023015"/>
    </source>
</evidence>
<protein>
    <submittedName>
        <fullName evidence="5">Helix-turn-helix transcriptional regulator</fullName>
    </submittedName>
</protein>
<dbReference type="PANTHER" id="PTHR46797">
    <property type="entry name" value="HTH-TYPE TRANSCRIPTIONAL REGULATOR"/>
    <property type="match status" value="1"/>
</dbReference>
<dbReference type="SUPFAM" id="SSF47413">
    <property type="entry name" value="lambda repressor-like DNA-binding domains"/>
    <property type="match status" value="1"/>
</dbReference>
<keyword evidence="3" id="KW-0804">Transcription</keyword>
<evidence type="ECO:0000259" key="4">
    <source>
        <dbReference type="PROSITE" id="PS50943"/>
    </source>
</evidence>
<evidence type="ECO:0000313" key="6">
    <source>
        <dbReference type="Proteomes" id="UP000886786"/>
    </source>
</evidence>
<proteinExistence type="predicted"/>
<feature type="domain" description="HTH cro/C1-type" evidence="4">
    <location>
        <begin position="19"/>
        <end position="74"/>
    </location>
</feature>
<reference evidence="5" key="2">
    <citation type="journal article" date="2021" name="PeerJ">
        <title>Extensive microbial diversity within the chicken gut microbiome revealed by metagenomics and culture.</title>
        <authorList>
            <person name="Gilroy R."/>
            <person name="Ravi A."/>
            <person name="Getino M."/>
            <person name="Pursley I."/>
            <person name="Horton D.L."/>
            <person name="Alikhan N.F."/>
            <person name="Baker D."/>
            <person name="Gharbi K."/>
            <person name="Hall N."/>
            <person name="Watson M."/>
            <person name="Adriaenssens E.M."/>
            <person name="Foster-Nyarko E."/>
            <person name="Jarju S."/>
            <person name="Secka A."/>
            <person name="Antonio M."/>
            <person name="Oren A."/>
            <person name="Chaudhuri R.R."/>
            <person name="La Ragione R."/>
            <person name="Hildebrand F."/>
            <person name="Pallen M.J."/>
        </authorList>
    </citation>
    <scope>NUCLEOTIDE SEQUENCE</scope>
    <source>
        <strain evidence="5">CHK147-3167</strain>
    </source>
</reference>
<dbReference type="Proteomes" id="UP000886786">
    <property type="component" value="Unassembled WGS sequence"/>
</dbReference>
<organism evidence="5 6">
    <name type="scientific">Candidatus Coprosoma intestinipullorum</name>
    <dbReference type="NCBI Taxonomy" id="2840752"/>
    <lineage>
        <taxon>Bacteria</taxon>
        <taxon>Bacillati</taxon>
        <taxon>Bacillota</taxon>
        <taxon>Bacillota incertae sedis</taxon>
        <taxon>Candidatus Coprosoma</taxon>
    </lineage>
</organism>
<dbReference type="AlphaFoldDB" id="A0A9D0ZS97"/>
<dbReference type="SMART" id="SM00530">
    <property type="entry name" value="HTH_XRE"/>
    <property type="match status" value="1"/>
</dbReference>
<dbReference type="InterPro" id="IPR001387">
    <property type="entry name" value="Cro/C1-type_HTH"/>
</dbReference>
<keyword evidence="1" id="KW-0805">Transcription regulation</keyword>
<evidence type="ECO:0000256" key="2">
    <source>
        <dbReference type="ARBA" id="ARBA00023125"/>
    </source>
</evidence>
<keyword evidence="2" id="KW-0238">DNA-binding</keyword>
<dbReference type="PANTHER" id="PTHR46797:SF23">
    <property type="entry name" value="HTH-TYPE TRANSCRIPTIONAL REGULATOR SUTR"/>
    <property type="match status" value="1"/>
</dbReference>
<dbReference type="Pfam" id="PF01381">
    <property type="entry name" value="HTH_3"/>
    <property type="match status" value="1"/>
</dbReference>
<dbReference type="InterPro" id="IPR010982">
    <property type="entry name" value="Lambda_DNA-bd_dom_sf"/>
</dbReference>
<comment type="caution">
    <text evidence="5">The sequence shown here is derived from an EMBL/GenBank/DDBJ whole genome shotgun (WGS) entry which is preliminary data.</text>
</comment>
<dbReference type="GO" id="GO:0003677">
    <property type="term" value="F:DNA binding"/>
    <property type="evidence" value="ECO:0007669"/>
    <property type="project" value="UniProtKB-KW"/>
</dbReference>